<sequence length="221" mass="24758">MRVVLPISKWSLLNLEKGNNISLVRSNILADYDGKEPQRTRAAYSPVSKPLGLAIDLLDKQQSQETASIQGVEYQNLSDIYSTSQFQKFTLVGQASSYAVVEKKKTTSTTIDLRQPKSNETWGQRARFLVEQGAASLENDWGTACFSELEAVNVALILVARRCRVSFDAKCRTCLTRYHTHALHYSLIRHSSYLLLRPYNTLIPLCLDLAPLSSCLPYAPS</sequence>
<comment type="caution">
    <text evidence="1">The sequence shown here is derived from an EMBL/GenBank/DDBJ whole genome shotgun (WGS) entry which is preliminary data.</text>
</comment>
<reference evidence="1" key="1">
    <citation type="journal article" date="2020" name="Stud. Mycol.">
        <title>101 Dothideomycetes genomes: a test case for predicting lifestyles and emergence of pathogens.</title>
        <authorList>
            <person name="Haridas S."/>
            <person name="Albert R."/>
            <person name="Binder M."/>
            <person name="Bloem J."/>
            <person name="Labutti K."/>
            <person name="Salamov A."/>
            <person name="Andreopoulos B."/>
            <person name="Baker S."/>
            <person name="Barry K."/>
            <person name="Bills G."/>
            <person name="Bluhm B."/>
            <person name="Cannon C."/>
            <person name="Castanera R."/>
            <person name="Culley D."/>
            <person name="Daum C."/>
            <person name="Ezra D."/>
            <person name="Gonzalez J."/>
            <person name="Henrissat B."/>
            <person name="Kuo A."/>
            <person name="Liang C."/>
            <person name="Lipzen A."/>
            <person name="Lutzoni F."/>
            <person name="Magnuson J."/>
            <person name="Mondo S."/>
            <person name="Nolan M."/>
            <person name="Ohm R."/>
            <person name="Pangilinan J."/>
            <person name="Park H.-J."/>
            <person name="Ramirez L."/>
            <person name="Alfaro M."/>
            <person name="Sun H."/>
            <person name="Tritt A."/>
            <person name="Yoshinaga Y."/>
            <person name="Zwiers L.-H."/>
            <person name="Turgeon B."/>
            <person name="Goodwin S."/>
            <person name="Spatafora J."/>
            <person name="Crous P."/>
            <person name="Grigoriev I."/>
        </authorList>
    </citation>
    <scope>NUCLEOTIDE SEQUENCE</scope>
    <source>
        <strain evidence="1">ATCC 200398</strain>
    </source>
</reference>
<proteinExistence type="predicted"/>
<evidence type="ECO:0000313" key="2">
    <source>
        <dbReference type="Proteomes" id="UP000799755"/>
    </source>
</evidence>
<dbReference type="EMBL" id="MU003557">
    <property type="protein sequence ID" value="KAF2462936.1"/>
    <property type="molecule type" value="Genomic_DNA"/>
</dbReference>
<organism evidence="1 2">
    <name type="scientific">Lindgomyces ingoldianus</name>
    <dbReference type="NCBI Taxonomy" id="673940"/>
    <lineage>
        <taxon>Eukaryota</taxon>
        <taxon>Fungi</taxon>
        <taxon>Dikarya</taxon>
        <taxon>Ascomycota</taxon>
        <taxon>Pezizomycotina</taxon>
        <taxon>Dothideomycetes</taxon>
        <taxon>Pleosporomycetidae</taxon>
        <taxon>Pleosporales</taxon>
        <taxon>Lindgomycetaceae</taxon>
        <taxon>Lindgomyces</taxon>
    </lineage>
</organism>
<gene>
    <name evidence="1" type="ORF">BDR25DRAFT_363350</name>
</gene>
<protein>
    <submittedName>
        <fullName evidence="1">Uncharacterized protein</fullName>
    </submittedName>
</protein>
<evidence type="ECO:0000313" key="1">
    <source>
        <dbReference type="EMBL" id="KAF2462936.1"/>
    </source>
</evidence>
<name>A0ACB6Q9W5_9PLEO</name>
<dbReference type="Proteomes" id="UP000799755">
    <property type="component" value="Unassembled WGS sequence"/>
</dbReference>
<accession>A0ACB6Q9W5</accession>
<keyword evidence="2" id="KW-1185">Reference proteome</keyword>